<dbReference type="SUPFAM" id="SSF52058">
    <property type="entry name" value="L domain-like"/>
    <property type="match status" value="1"/>
</dbReference>
<dbReference type="InterPro" id="IPR038005">
    <property type="entry name" value="RX-like_CC"/>
</dbReference>
<dbReference type="SUPFAM" id="SSF52540">
    <property type="entry name" value="P-loop containing nucleoside triphosphate hydrolases"/>
    <property type="match status" value="1"/>
</dbReference>
<evidence type="ECO:0000256" key="5">
    <source>
        <dbReference type="ARBA" id="ARBA00022821"/>
    </source>
</evidence>
<reference evidence="10 11" key="1">
    <citation type="submission" date="2024-06" db="EMBL/GenBank/DDBJ databases">
        <title>A chromosome level genome sequence of Diviner's sage (Salvia divinorum).</title>
        <authorList>
            <person name="Ford S.A."/>
            <person name="Ro D.-K."/>
            <person name="Ness R.W."/>
            <person name="Phillips M.A."/>
        </authorList>
    </citation>
    <scope>NUCLEOTIDE SEQUENCE [LARGE SCALE GENOMIC DNA]</scope>
    <source>
        <strain evidence="10">SAF-2024a</strain>
        <tissue evidence="10">Leaf</tissue>
    </source>
</reference>
<evidence type="ECO:0000256" key="3">
    <source>
        <dbReference type="ARBA" id="ARBA00022737"/>
    </source>
</evidence>
<dbReference type="Gene3D" id="3.40.50.300">
    <property type="entry name" value="P-loop containing nucleotide triphosphate hydrolases"/>
    <property type="match status" value="1"/>
</dbReference>
<accession>A0ABD1H7U2</accession>
<dbReference type="InterPro" id="IPR002182">
    <property type="entry name" value="NB-ARC"/>
</dbReference>
<protein>
    <submittedName>
        <fullName evidence="10">Disease resistance RPP8-like protein 3</fullName>
    </submittedName>
</protein>
<dbReference type="Proteomes" id="UP001567538">
    <property type="component" value="Unassembled WGS sequence"/>
</dbReference>
<dbReference type="Pfam" id="PF18052">
    <property type="entry name" value="Rx_N"/>
    <property type="match status" value="1"/>
</dbReference>
<keyword evidence="4" id="KW-0547">Nucleotide-binding</keyword>
<keyword evidence="2" id="KW-0433">Leucine-rich repeat</keyword>
<dbReference type="FunFam" id="1.10.10.10:FF:000322">
    <property type="entry name" value="Probable disease resistance protein At1g63360"/>
    <property type="match status" value="1"/>
</dbReference>
<feature type="domain" description="Disease resistance N-terminal" evidence="8">
    <location>
        <begin position="7"/>
        <end position="88"/>
    </location>
</feature>
<dbReference type="PANTHER" id="PTHR23155:SF1193">
    <property type="entry name" value="DISEASE RESISTANCE PROTEIN RPP13-RELATED"/>
    <property type="match status" value="1"/>
</dbReference>
<dbReference type="InterPro" id="IPR032675">
    <property type="entry name" value="LRR_dom_sf"/>
</dbReference>
<sequence>MAEAATEFLLNNLKEVVKHHVHLVRDAKGNIEKLERDLNAFKAFLKDTVKIRKKEEKIMNMWKEIHDVVYEIEDVIDFYLAKTNEEGRQGRFARLMKNRAATLHSVGQKVENIKGRVDVMKEEIRAHKFEEDKDETSQQSRPPRKTDVVGFEDVTNELKQRLLQETDYFDVISLIGMLGLGKTTLAWKIYNDQDINLRFPTRIWVSVSAQFTDKEIFLRILNELTTLNDDIRAKNGSELADIVAAHLQNGRFLIVLDDVWTYTAWERLRAALPSDNTNTRGKVLITSRLKEVGKVASKPRRIKELRFFTEEESWELFQLEALGKRECPYELVPSGRKIATSCGGLPLAIVVIGGILFKSLDSNLNATKREWEKVSEHVSSYIDGEDETKRMQKFISLSYENLPHHLRHCFLYLGLFPEDCQISALKLIRMWIGEGFIQHKDEYNSLEEIGYKYLQDLISRNLLKCVKFTPDGNVKTCQIHDVLHEFCRNEAATENFLQEIKYNDEGIRVPPSSNTCRRLSIHSKLSYYISSKPSAPCARSFVCFSKSDHPLTPQDGTKIIEAFKLLRVFDVQHLKFSTIDREFYNLVHLRYIAMSFTLPILPSHFNKLWNIQTLIIDTPSPTLTLSIEADIWKLKHLRHFKTKASARLLNSTNSSDSTNELQTLSLISVESCTKELPSRARNLKKLGIGGRLSLLFRGEVGSLDSLRNMEHLRKLKLVNDEQQDVKKLNCLPRYDQFPPGLRSLTLCSISLSWLHISTLGSLDNLEVLKLKKRAFIGHTWDVKDGGFCSLQFLHIEETDLAFWRASSHHYPKLRNLVLKDCDKLREIPIELADISSFEMLDMHTCILAVKSAKEIKKKKTEAGGSKFTLSAYPSIE</sequence>
<keyword evidence="11" id="KW-1185">Reference proteome</keyword>
<proteinExistence type="inferred from homology"/>
<dbReference type="InterPro" id="IPR027417">
    <property type="entry name" value="P-loop_NTPase"/>
</dbReference>
<dbReference type="InterPro" id="IPR058922">
    <property type="entry name" value="WHD_DRP"/>
</dbReference>
<dbReference type="Gene3D" id="1.10.8.430">
    <property type="entry name" value="Helical domain of apoptotic protease-activating factors"/>
    <property type="match status" value="1"/>
</dbReference>
<dbReference type="GO" id="GO:0005524">
    <property type="term" value="F:ATP binding"/>
    <property type="evidence" value="ECO:0007669"/>
    <property type="project" value="UniProtKB-KW"/>
</dbReference>
<evidence type="ECO:0000256" key="6">
    <source>
        <dbReference type="ARBA" id="ARBA00022840"/>
    </source>
</evidence>
<dbReference type="Pfam" id="PF00931">
    <property type="entry name" value="NB-ARC"/>
    <property type="match status" value="1"/>
</dbReference>
<name>A0ABD1H7U2_SALDI</name>
<feature type="domain" description="NB-ARC" evidence="7">
    <location>
        <begin position="152"/>
        <end position="324"/>
    </location>
</feature>
<dbReference type="FunFam" id="3.40.50.300:FF:001091">
    <property type="entry name" value="Probable disease resistance protein At1g61300"/>
    <property type="match status" value="1"/>
</dbReference>
<dbReference type="Pfam" id="PF23559">
    <property type="entry name" value="WHD_DRP"/>
    <property type="match status" value="1"/>
</dbReference>
<evidence type="ECO:0000256" key="4">
    <source>
        <dbReference type="ARBA" id="ARBA00022741"/>
    </source>
</evidence>
<dbReference type="CDD" id="cd14798">
    <property type="entry name" value="RX-CC_like"/>
    <property type="match status" value="1"/>
</dbReference>
<evidence type="ECO:0000256" key="2">
    <source>
        <dbReference type="ARBA" id="ARBA00022614"/>
    </source>
</evidence>
<keyword evidence="6" id="KW-0067">ATP-binding</keyword>
<dbReference type="PRINTS" id="PR00364">
    <property type="entry name" value="DISEASERSIST"/>
</dbReference>
<dbReference type="InterPro" id="IPR041118">
    <property type="entry name" value="Rx_N"/>
</dbReference>
<dbReference type="InterPro" id="IPR036388">
    <property type="entry name" value="WH-like_DNA-bd_sf"/>
</dbReference>
<evidence type="ECO:0000313" key="11">
    <source>
        <dbReference type="Proteomes" id="UP001567538"/>
    </source>
</evidence>
<comment type="similarity">
    <text evidence="1">Belongs to the disease resistance NB-LRR family.</text>
</comment>
<dbReference type="PANTHER" id="PTHR23155">
    <property type="entry name" value="DISEASE RESISTANCE PROTEIN RP"/>
    <property type="match status" value="1"/>
</dbReference>
<organism evidence="10 11">
    <name type="scientific">Salvia divinorum</name>
    <name type="common">Maria pastora</name>
    <name type="synonym">Diviner's sage</name>
    <dbReference type="NCBI Taxonomy" id="28513"/>
    <lineage>
        <taxon>Eukaryota</taxon>
        <taxon>Viridiplantae</taxon>
        <taxon>Streptophyta</taxon>
        <taxon>Embryophyta</taxon>
        <taxon>Tracheophyta</taxon>
        <taxon>Spermatophyta</taxon>
        <taxon>Magnoliopsida</taxon>
        <taxon>eudicotyledons</taxon>
        <taxon>Gunneridae</taxon>
        <taxon>Pentapetalae</taxon>
        <taxon>asterids</taxon>
        <taxon>lamiids</taxon>
        <taxon>Lamiales</taxon>
        <taxon>Lamiaceae</taxon>
        <taxon>Nepetoideae</taxon>
        <taxon>Mentheae</taxon>
        <taxon>Salviinae</taxon>
        <taxon>Salvia</taxon>
        <taxon>Salvia subgen. Calosphace</taxon>
    </lineage>
</organism>
<comment type="caution">
    <text evidence="10">The sequence shown here is derived from an EMBL/GenBank/DDBJ whole genome shotgun (WGS) entry which is preliminary data.</text>
</comment>
<evidence type="ECO:0000256" key="1">
    <source>
        <dbReference type="ARBA" id="ARBA00008894"/>
    </source>
</evidence>
<dbReference type="Gene3D" id="1.10.10.10">
    <property type="entry name" value="Winged helix-like DNA-binding domain superfamily/Winged helix DNA-binding domain"/>
    <property type="match status" value="1"/>
</dbReference>
<evidence type="ECO:0000313" key="10">
    <source>
        <dbReference type="EMBL" id="KAL1552080.1"/>
    </source>
</evidence>
<keyword evidence="5" id="KW-0611">Plant defense</keyword>
<dbReference type="Gene3D" id="3.80.10.10">
    <property type="entry name" value="Ribonuclease Inhibitor"/>
    <property type="match status" value="1"/>
</dbReference>
<evidence type="ECO:0000259" key="8">
    <source>
        <dbReference type="Pfam" id="PF18052"/>
    </source>
</evidence>
<dbReference type="EMBL" id="JBEAFC010000006">
    <property type="protein sequence ID" value="KAL1552080.1"/>
    <property type="molecule type" value="Genomic_DNA"/>
</dbReference>
<dbReference type="InterPro" id="IPR044974">
    <property type="entry name" value="Disease_R_plants"/>
</dbReference>
<dbReference type="Gene3D" id="1.20.5.4130">
    <property type="match status" value="1"/>
</dbReference>
<dbReference type="AlphaFoldDB" id="A0ABD1H7U2"/>
<dbReference type="GO" id="GO:0051607">
    <property type="term" value="P:defense response to virus"/>
    <property type="evidence" value="ECO:0007669"/>
    <property type="project" value="UniProtKB-ARBA"/>
</dbReference>
<evidence type="ECO:0000259" key="7">
    <source>
        <dbReference type="Pfam" id="PF00931"/>
    </source>
</evidence>
<dbReference type="InterPro" id="IPR042197">
    <property type="entry name" value="Apaf_helical"/>
</dbReference>
<feature type="domain" description="Disease resistance protein winged helix" evidence="9">
    <location>
        <begin position="415"/>
        <end position="486"/>
    </location>
</feature>
<evidence type="ECO:0000259" key="9">
    <source>
        <dbReference type="Pfam" id="PF23559"/>
    </source>
</evidence>
<gene>
    <name evidence="10" type="ORF">AAHA92_12924</name>
</gene>
<keyword evidence="3" id="KW-0677">Repeat</keyword>